<gene>
    <name evidence="1" type="ORF">ACFFNX_51960</name>
</gene>
<proteinExistence type="predicted"/>
<sequence length="63" mass="7067">ATNFHQLNAGEQKQFLQTAAGAIAQGMLNESLLQECTCAYVDPFRVRSVCVNKARKEVARRRK</sequence>
<name>A0ABV5Z154_9ACTN</name>
<reference evidence="1 2" key="1">
    <citation type="submission" date="2024-09" db="EMBL/GenBank/DDBJ databases">
        <authorList>
            <person name="Sun Q."/>
            <person name="Mori K."/>
        </authorList>
    </citation>
    <scope>NUCLEOTIDE SEQUENCE [LARGE SCALE GENOMIC DNA]</scope>
    <source>
        <strain evidence="1 2">TBRC 0563</strain>
    </source>
</reference>
<evidence type="ECO:0000313" key="2">
    <source>
        <dbReference type="Proteomes" id="UP001589627"/>
    </source>
</evidence>
<protein>
    <submittedName>
        <fullName evidence="1">Uncharacterized protein</fullName>
    </submittedName>
</protein>
<comment type="caution">
    <text evidence="1">The sequence shown here is derived from an EMBL/GenBank/DDBJ whole genome shotgun (WGS) entry which is preliminary data.</text>
</comment>
<keyword evidence="2" id="KW-1185">Reference proteome</keyword>
<dbReference type="EMBL" id="JBHLZP010001264">
    <property type="protein sequence ID" value="MFB9840678.1"/>
    <property type="molecule type" value="Genomic_DNA"/>
</dbReference>
<dbReference type="Proteomes" id="UP001589627">
    <property type="component" value="Unassembled WGS sequence"/>
</dbReference>
<accession>A0ABV5Z154</accession>
<feature type="non-terminal residue" evidence="1">
    <location>
        <position position="1"/>
    </location>
</feature>
<organism evidence="1 2">
    <name type="scientific">Actinoallomurus acaciae</name>
    <dbReference type="NCBI Taxonomy" id="502577"/>
    <lineage>
        <taxon>Bacteria</taxon>
        <taxon>Bacillati</taxon>
        <taxon>Actinomycetota</taxon>
        <taxon>Actinomycetes</taxon>
        <taxon>Streptosporangiales</taxon>
        <taxon>Thermomonosporaceae</taxon>
        <taxon>Actinoallomurus</taxon>
    </lineage>
</organism>
<dbReference type="RefSeq" id="WP_378213896.1">
    <property type="nucleotide sequence ID" value="NZ_JBHLZP010001264.1"/>
</dbReference>
<evidence type="ECO:0000313" key="1">
    <source>
        <dbReference type="EMBL" id="MFB9840678.1"/>
    </source>
</evidence>